<dbReference type="AlphaFoldDB" id="A0AAW2HGE5"/>
<dbReference type="EMBL" id="JARGDH010000005">
    <property type="protein sequence ID" value="KAL0268723.1"/>
    <property type="molecule type" value="Genomic_DNA"/>
</dbReference>
<proteinExistence type="inferred from homology"/>
<feature type="chain" id="PRO_5043464016" description="Gamma-interferon-inducible lysosomal thiol reductase" evidence="6">
    <location>
        <begin position="20"/>
        <end position="210"/>
    </location>
</feature>
<keyword evidence="5" id="KW-0325">Glycoprotein</keyword>
<accession>A0AAW2HGE5</accession>
<name>A0AAW2HGE5_9NEOP</name>
<evidence type="ECO:0000256" key="4">
    <source>
        <dbReference type="ARBA" id="ARBA00022729"/>
    </source>
</evidence>
<comment type="caution">
    <text evidence="7">The sequence shown here is derived from an EMBL/GenBank/DDBJ whole genome shotgun (WGS) entry which is preliminary data.</text>
</comment>
<evidence type="ECO:0000256" key="3">
    <source>
        <dbReference type="ARBA" id="ARBA00022525"/>
    </source>
</evidence>
<keyword evidence="4 6" id="KW-0732">Signal</keyword>
<evidence type="ECO:0000313" key="7">
    <source>
        <dbReference type="EMBL" id="KAL0268723.1"/>
    </source>
</evidence>
<dbReference type="GO" id="GO:0005576">
    <property type="term" value="C:extracellular region"/>
    <property type="evidence" value="ECO:0007669"/>
    <property type="project" value="UniProtKB-SubCell"/>
</dbReference>
<evidence type="ECO:0000256" key="6">
    <source>
        <dbReference type="SAM" id="SignalP"/>
    </source>
</evidence>
<evidence type="ECO:0000256" key="1">
    <source>
        <dbReference type="ARBA" id="ARBA00004613"/>
    </source>
</evidence>
<evidence type="ECO:0000256" key="2">
    <source>
        <dbReference type="ARBA" id="ARBA00005679"/>
    </source>
</evidence>
<comment type="subcellular location">
    <subcellularLocation>
        <location evidence="1">Secreted</location>
    </subcellularLocation>
</comment>
<gene>
    <name evidence="7" type="ORF">PYX00_010549</name>
</gene>
<sequence>MKYLFLIAALISAASQIDAAVVNVTLYYESLCIDCVEFIKYQMWPTYQSLGDHLKLDFVPFGKASWTENPWSIRCQNGDRECHGNAIQACALERYKKPEMQVKFVSCVMTERQPDKAGKTCADRLGYSYEGIEECALGQEGRQLHMKHGKRTKGFRPVITFIPTIAFNDVYNSKDQQMSMYQFKYLVCSKFPPGEKPPGCRNVVDAPDAE</sequence>
<reference evidence="7" key="1">
    <citation type="journal article" date="2024" name="Gigascience">
        <title>Chromosome-level genome of the poultry shaft louse Menopon gallinae provides insight into the host-switching and adaptive evolution of parasitic lice.</title>
        <authorList>
            <person name="Xu Y."/>
            <person name="Ma L."/>
            <person name="Liu S."/>
            <person name="Liang Y."/>
            <person name="Liu Q."/>
            <person name="He Z."/>
            <person name="Tian L."/>
            <person name="Duan Y."/>
            <person name="Cai W."/>
            <person name="Li H."/>
            <person name="Song F."/>
        </authorList>
    </citation>
    <scope>NUCLEOTIDE SEQUENCE</scope>
    <source>
        <strain evidence="7">Cailab_2023a</strain>
    </source>
</reference>
<dbReference type="PANTHER" id="PTHR13234">
    <property type="entry name" value="GAMMA-INTERFERON INDUCIBLE LYSOSOMAL THIOL REDUCTASE GILT"/>
    <property type="match status" value="1"/>
</dbReference>
<protein>
    <recommendedName>
        <fullName evidence="8">Gamma-interferon-inducible lysosomal thiol reductase</fullName>
    </recommendedName>
</protein>
<evidence type="ECO:0008006" key="8">
    <source>
        <dbReference type="Google" id="ProtNLM"/>
    </source>
</evidence>
<dbReference type="PANTHER" id="PTHR13234:SF8">
    <property type="entry name" value="GAMMA-INTERFERON-INDUCIBLE LYSOSOMAL THIOL REDUCTASE"/>
    <property type="match status" value="1"/>
</dbReference>
<dbReference type="Pfam" id="PF03227">
    <property type="entry name" value="GILT"/>
    <property type="match status" value="1"/>
</dbReference>
<organism evidence="7">
    <name type="scientific">Menopon gallinae</name>
    <name type="common">poultry shaft louse</name>
    <dbReference type="NCBI Taxonomy" id="328185"/>
    <lineage>
        <taxon>Eukaryota</taxon>
        <taxon>Metazoa</taxon>
        <taxon>Ecdysozoa</taxon>
        <taxon>Arthropoda</taxon>
        <taxon>Hexapoda</taxon>
        <taxon>Insecta</taxon>
        <taxon>Pterygota</taxon>
        <taxon>Neoptera</taxon>
        <taxon>Paraneoptera</taxon>
        <taxon>Psocodea</taxon>
        <taxon>Troctomorpha</taxon>
        <taxon>Phthiraptera</taxon>
        <taxon>Amblycera</taxon>
        <taxon>Menoponidae</taxon>
        <taxon>Menopon</taxon>
    </lineage>
</organism>
<feature type="signal peptide" evidence="6">
    <location>
        <begin position="1"/>
        <end position="19"/>
    </location>
</feature>
<dbReference type="InterPro" id="IPR004911">
    <property type="entry name" value="Interferon-induced_GILT"/>
</dbReference>
<keyword evidence="3" id="KW-0964">Secreted</keyword>
<evidence type="ECO:0000256" key="5">
    <source>
        <dbReference type="ARBA" id="ARBA00023180"/>
    </source>
</evidence>
<dbReference type="GO" id="GO:0016671">
    <property type="term" value="F:oxidoreductase activity, acting on a sulfur group of donors, disulfide as acceptor"/>
    <property type="evidence" value="ECO:0007669"/>
    <property type="project" value="InterPro"/>
</dbReference>
<comment type="similarity">
    <text evidence="2">Belongs to the GILT family.</text>
</comment>